<organism evidence="1 2">
    <name type="scientific">Pholiota conissans</name>
    <dbReference type="NCBI Taxonomy" id="109636"/>
    <lineage>
        <taxon>Eukaryota</taxon>
        <taxon>Fungi</taxon>
        <taxon>Dikarya</taxon>
        <taxon>Basidiomycota</taxon>
        <taxon>Agaricomycotina</taxon>
        <taxon>Agaricomycetes</taxon>
        <taxon>Agaricomycetidae</taxon>
        <taxon>Agaricales</taxon>
        <taxon>Agaricineae</taxon>
        <taxon>Strophariaceae</taxon>
        <taxon>Pholiota</taxon>
    </lineage>
</organism>
<evidence type="ECO:0000313" key="1">
    <source>
        <dbReference type="EMBL" id="KAF9475401.1"/>
    </source>
</evidence>
<name>A0A9P6CQ45_9AGAR</name>
<keyword evidence="2" id="KW-1185">Reference proteome</keyword>
<dbReference type="Proteomes" id="UP000807469">
    <property type="component" value="Unassembled WGS sequence"/>
</dbReference>
<reference evidence="1" key="1">
    <citation type="submission" date="2020-11" db="EMBL/GenBank/DDBJ databases">
        <authorList>
            <consortium name="DOE Joint Genome Institute"/>
            <person name="Ahrendt S."/>
            <person name="Riley R."/>
            <person name="Andreopoulos W."/>
            <person name="Labutti K."/>
            <person name="Pangilinan J."/>
            <person name="Ruiz-Duenas F.J."/>
            <person name="Barrasa J.M."/>
            <person name="Sanchez-Garcia M."/>
            <person name="Camarero S."/>
            <person name="Miyauchi S."/>
            <person name="Serrano A."/>
            <person name="Linde D."/>
            <person name="Babiker R."/>
            <person name="Drula E."/>
            <person name="Ayuso-Fernandez I."/>
            <person name="Pacheco R."/>
            <person name="Padilla G."/>
            <person name="Ferreira P."/>
            <person name="Barriuso J."/>
            <person name="Kellner H."/>
            <person name="Castanera R."/>
            <person name="Alfaro M."/>
            <person name="Ramirez L."/>
            <person name="Pisabarro A.G."/>
            <person name="Kuo A."/>
            <person name="Tritt A."/>
            <person name="Lipzen A."/>
            <person name="He G."/>
            <person name="Yan M."/>
            <person name="Ng V."/>
            <person name="Cullen D."/>
            <person name="Martin F."/>
            <person name="Rosso M.-N."/>
            <person name="Henrissat B."/>
            <person name="Hibbett D."/>
            <person name="Martinez A.T."/>
            <person name="Grigoriev I.V."/>
        </authorList>
    </citation>
    <scope>NUCLEOTIDE SEQUENCE</scope>
    <source>
        <strain evidence="1">CIRM-BRFM 674</strain>
    </source>
</reference>
<protein>
    <submittedName>
        <fullName evidence="1">Uncharacterized protein</fullName>
    </submittedName>
</protein>
<accession>A0A9P6CQ45</accession>
<evidence type="ECO:0000313" key="2">
    <source>
        <dbReference type="Proteomes" id="UP000807469"/>
    </source>
</evidence>
<comment type="caution">
    <text evidence="1">The sequence shown here is derived from an EMBL/GenBank/DDBJ whole genome shotgun (WGS) entry which is preliminary data.</text>
</comment>
<dbReference type="EMBL" id="MU155334">
    <property type="protein sequence ID" value="KAF9475401.1"/>
    <property type="molecule type" value="Genomic_DNA"/>
</dbReference>
<dbReference type="AlphaFoldDB" id="A0A9P6CQ45"/>
<gene>
    <name evidence="1" type="ORF">BDN70DRAFT_924023</name>
</gene>
<proteinExistence type="predicted"/>
<sequence>MSFDVLEADTFGDISTQSGKHIYFFYAYLLEYLDSERYNGKLAVVHHQQSLYATSPSIQYVSPDNSIHSPLQSGVDHRAQRVVCLNCYRQDSDNNPRQLSRLSKAVGEFVDGDSKRWLSKHGRLPNVDLEIFILTLVELIATEPAAFTSTPTVCR</sequence>